<reference evidence="2 3" key="1">
    <citation type="submission" date="2014-12" db="EMBL/GenBank/DDBJ databases">
        <title>Draft genome sequences of 29 type strains of Enterococci.</title>
        <authorList>
            <person name="Zhong Z."/>
            <person name="Sun Z."/>
            <person name="Liu W."/>
            <person name="Zhang W."/>
            <person name="Zhang H."/>
        </authorList>
    </citation>
    <scope>NUCLEOTIDE SEQUENCE [LARGE SCALE GENOMIC DNA]</scope>
    <source>
        <strain evidence="2 3">DSM 17690</strain>
    </source>
</reference>
<dbReference type="Proteomes" id="UP000182149">
    <property type="component" value="Unassembled WGS sequence"/>
</dbReference>
<dbReference type="OrthoDB" id="2361638at2"/>
<dbReference type="STRING" id="328396.RU93_GL000135"/>
<organism evidence="2 3">
    <name type="scientific">Enterococcus aquimarinus</name>
    <dbReference type="NCBI Taxonomy" id="328396"/>
    <lineage>
        <taxon>Bacteria</taxon>
        <taxon>Bacillati</taxon>
        <taxon>Bacillota</taxon>
        <taxon>Bacilli</taxon>
        <taxon>Lactobacillales</taxon>
        <taxon>Enterococcaceae</taxon>
        <taxon>Enterococcus</taxon>
    </lineage>
</organism>
<evidence type="ECO:0000313" key="2">
    <source>
        <dbReference type="EMBL" id="OJG12205.1"/>
    </source>
</evidence>
<comment type="caution">
    <text evidence="2">The sequence shown here is derived from an EMBL/GenBank/DDBJ whole genome shotgun (WGS) entry which is preliminary data.</text>
</comment>
<evidence type="ECO:0000313" key="1">
    <source>
        <dbReference type="EMBL" id="MCC9273401.1"/>
    </source>
</evidence>
<dbReference type="AlphaFoldDB" id="A0A1L8QXJ0"/>
<dbReference type="Pfam" id="PF08796">
    <property type="entry name" value="DUF1797"/>
    <property type="match status" value="1"/>
</dbReference>
<keyword evidence="3" id="KW-1185">Reference proteome</keyword>
<protein>
    <submittedName>
        <fullName evidence="1">YkuJ family protein</fullName>
    </submittedName>
</protein>
<accession>A0A1L8QXJ0</accession>
<sequence>MKHSQLVAIIKRLEAMIEAQDNEVQIRRFEKEGVEQCIVSYDHSTETFELTDSQTKQPYQFDNIDMVAIEIYDLIQ</sequence>
<dbReference type="SUPFAM" id="SSF143567">
    <property type="entry name" value="YkuJ-like"/>
    <property type="match status" value="1"/>
</dbReference>
<dbReference type="InterPro" id="IPR038073">
    <property type="entry name" value="YkuJ-like_sf"/>
</dbReference>
<evidence type="ECO:0000313" key="3">
    <source>
        <dbReference type="Proteomes" id="UP000182149"/>
    </source>
</evidence>
<dbReference type="RefSeq" id="WP_071873690.1">
    <property type="nucleotide sequence ID" value="NZ_JBHSHF010000002.1"/>
</dbReference>
<dbReference type="EMBL" id="JAJJVO010000057">
    <property type="protein sequence ID" value="MCC9273401.1"/>
    <property type="molecule type" value="Genomic_DNA"/>
</dbReference>
<gene>
    <name evidence="1" type="ORF">K8V42_03815</name>
    <name evidence="2" type="ORF">RU93_GL000135</name>
</gene>
<reference evidence="1" key="3">
    <citation type="submission" date="2021-11" db="EMBL/GenBank/DDBJ databases">
        <authorList>
            <person name="Gilroy R."/>
        </authorList>
    </citation>
    <scope>NUCLEOTIDE SEQUENCE</scope>
    <source>
        <strain evidence="1">150</strain>
    </source>
</reference>
<dbReference type="InterPro" id="IPR014904">
    <property type="entry name" value="YkuJ-like"/>
</dbReference>
<reference evidence="1" key="2">
    <citation type="journal article" date="2021" name="PeerJ">
        <title>Extensive microbial diversity within the chicken gut microbiome revealed by metagenomics and culture.</title>
        <authorList>
            <person name="Gilroy R."/>
            <person name="Ravi A."/>
            <person name="Getino M."/>
            <person name="Pursley I."/>
            <person name="Horton D.L."/>
            <person name="Alikhan N.F."/>
            <person name="Baker D."/>
            <person name="Gharbi K."/>
            <person name="Hall N."/>
            <person name="Watson M."/>
            <person name="Adriaenssens E.M."/>
            <person name="Foster-Nyarko E."/>
            <person name="Jarju S."/>
            <person name="Secka A."/>
            <person name="Antonio M."/>
            <person name="Oren A."/>
            <person name="Chaudhuri R.R."/>
            <person name="La Ragione R."/>
            <person name="Hildebrand F."/>
            <person name="Pallen M.J."/>
        </authorList>
    </citation>
    <scope>NUCLEOTIDE SEQUENCE</scope>
    <source>
        <strain evidence="1">150</strain>
    </source>
</reference>
<dbReference type="PIRSF" id="PIRSF037356">
    <property type="entry name" value="DUF1797"/>
    <property type="match status" value="1"/>
</dbReference>
<name>A0A1L8QXJ0_9ENTE</name>
<dbReference type="Gene3D" id="3.30.720.20">
    <property type="entry name" value="Protein of unknown function DUF1797"/>
    <property type="match status" value="1"/>
</dbReference>
<dbReference type="Proteomes" id="UP000813384">
    <property type="component" value="Unassembled WGS sequence"/>
</dbReference>
<dbReference type="EMBL" id="JXKD01000001">
    <property type="protein sequence ID" value="OJG12205.1"/>
    <property type="molecule type" value="Genomic_DNA"/>
</dbReference>
<proteinExistence type="predicted"/>